<dbReference type="Gramene" id="Bo4g074400.1">
    <property type="protein sequence ID" value="Bo4g074400.1"/>
    <property type="gene ID" value="Bo4g074400"/>
</dbReference>
<dbReference type="PANTHER" id="PTHR32227">
    <property type="entry name" value="GLUCAN ENDO-1,3-BETA-GLUCOSIDASE BG1-RELATED-RELATED"/>
    <property type="match status" value="1"/>
</dbReference>
<feature type="transmembrane region" description="Helical" evidence="7">
    <location>
        <begin position="185"/>
        <end position="209"/>
    </location>
</feature>
<dbReference type="EC" id="3.2.1.39" evidence="3"/>
<dbReference type="Proteomes" id="UP000032141">
    <property type="component" value="Chromosome C4"/>
</dbReference>
<name>A0A0D3BUE7_BRAOL</name>
<evidence type="ECO:0000256" key="6">
    <source>
        <dbReference type="RuleBase" id="RU004335"/>
    </source>
</evidence>
<keyword evidence="7" id="KW-0472">Membrane</keyword>
<dbReference type="GO" id="GO:0005975">
    <property type="term" value="P:carbohydrate metabolic process"/>
    <property type="evidence" value="ECO:0007669"/>
    <property type="project" value="InterPro"/>
</dbReference>
<comment type="catalytic activity">
    <reaction evidence="1">
        <text>Hydrolysis of (1-&gt;3)-beta-D-glucosidic linkages in (1-&gt;3)-beta-D-glucans.</text>
        <dbReference type="EC" id="3.2.1.39"/>
    </reaction>
</comment>
<evidence type="ECO:0000313" key="10">
    <source>
        <dbReference type="Proteomes" id="UP000032141"/>
    </source>
</evidence>
<dbReference type="AlphaFoldDB" id="A0A0D3BUE7"/>
<dbReference type="Pfam" id="PF00332">
    <property type="entry name" value="Glyco_hydro_17"/>
    <property type="match status" value="1"/>
</dbReference>
<reference evidence="9" key="2">
    <citation type="submission" date="2015-03" db="UniProtKB">
        <authorList>
            <consortium name="EnsemblPlants"/>
        </authorList>
    </citation>
    <scope>IDENTIFICATION</scope>
</reference>
<dbReference type="HOGENOM" id="CLU_1083156_0_0_1"/>
<dbReference type="eggNOG" id="ENOG502QQ1M">
    <property type="taxonomic scope" value="Eukaryota"/>
</dbReference>
<evidence type="ECO:0000256" key="5">
    <source>
        <dbReference type="ARBA" id="ARBA00023295"/>
    </source>
</evidence>
<dbReference type="EnsemblPlants" id="Bo4g074400.1">
    <property type="protein sequence ID" value="Bo4g074400.1"/>
    <property type="gene ID" value="Bo4g074400"/>
</dbReference>
<keyword evidence="7" id="KW-0812">Transmembrane</keyword>
<keyword evidence="10" id="KW-1185">Reference proteome</keyword>
<keyword evidence="4" id="KW-0378">Hydrolase</keyword>
<evidence type="ECO:0000313" key="9">
    <source>
        <dbReference type="EnsemblPlants" id="Bo4g074400.1"/>
    </source>
</evidence>
<proteinExistence type="inferred from homology"/>
<keyword evidence="5" id="KW-0326">Glycosidase</keyword>
<evidence type="ECO:0000256" key="1">
    <source>
        <dbReference type="ARBA" id="ARBA00000382"/>
    </source>
</evidence>
<dbReference type="InterPro" id="IPR044965">
    <property type="entry name" value="Glyco_hydro_17_plant"/>
</dbReference>
<feature type="signal peptide" evidence="8">
    <location>
        <begin position="1"/>
        <end position="21"/>
    </location>
</feature>
<evidence type="ECO:0000256" key="2">
    <source>
        <dbReference type="ARBA" id="ARBA00008773"/>
    </source>
</evidence>
<keyword evidence="8" id="KW-0732">Signal</keyword>
<organism evidence="9 10">
    <name type="scientific">Brassica oleracea var. oleracea</name>
    <dbReference type="NCBI Taxonomy" id="109376"/>
    <lineage>
        <taxon>Eukaryota</taxon>
        <taxon>Viridiplantae</taxon>
        <taxon>Streptophyta</taxon>
        <taxon>Embryophyta</taxon>
        <taxon>Tracheophyta</taxon>
        <taxon>Spermatophyta</taxon>
        <taxon>Magnoliopsida</taxon>
        <taxon>eudicotyledons</taxon>
        <taxon>Gunneridae</taxon>
        <taxon>Pentapetalae</taxon>
        <taxon>rosids</taxon>
        <taxon>malvids</taxon>
        <taxon>Brassicales</taxon>
        <taxon>Brassicaceae</taxon>
        <taxon>Brassiceae</taxon>
        <taxon>Brassica</taxon>
    </lineage>
</organism>
<comment type="similarity">
    <text evidence="2 6">Belongs to the glycosyl hydrolase 17 family.</text>
</comment>
<reference evidence="9 10" key="1">
    <citation type="journal article" date="2014" name="Genome Biol.">
        <title>Transcriptome and methylome profiling reveals relics of genome dominance in the mesopolyploid Brassica oleracea.</title>
        <authorList>
            <person name="Parkin I.A."/>
            <person name="Koh C."/>
            <person name="Tang H."/>
            <person name="Robinson S.J."/>
            <person name="Kagale S."/>
            <person name="Clarke W.E."/>
            <person name="Town C.D."/>
            <person name="Nixon J."/>
            <person name="Krishnakumar V."/>
            <person name="Bidwell S.L."/>
            <person name="Denoeud F."/>
            <person name="Belcram H."/>
            <person name="Links M.G."/>
            <person name="Just J."/>
            <person name="Clarke C."/>
            <person name="Bender T."/>
            <person name="Huebert T."/>
            <person name="Mason A.S."/>
            <person name="Pires J.C."/>
            <person name="Barker G."/>
            <person name="Moore J."/>
            <person name="Walley P.G."/>
            <person name="Manoli S."/>
            <person name="Batley J."/>
            <person name="Edwards D."/>
            <person name="Nelson M.N."/>
            <person name="Wang X."/>
            <person name="Paterson A.H."/>
            <person name="King G."/>
            <person name="Bancroft I."/>
            <person name="Chalhoub B."/>
            <person name="Sharpe A.G."/>
        </authorList>
    </citation>
    <scope>NUCLEOTIDE SEQUENCE</scope>
    <source>
        <strain evidence="9 10">cv. TO1000</strain>
    </source>
</reference>
<dbReference type="STRING" id="109376.A0A0D3BUE7"/>
<dbReference type="SUPFAM" id="SSF51445">
    <property type="entry name" value="(Trans)glycosidases"/>
    <property type="match status" value="1"/>
</dbReference>
<protein>
    <recommendedName>
        <fullName evidence="3">glucan endo-1,3-beta-D-glucosidase</fullName>
        <ecNumber evidence="3">3.2.1.39</ecNumber>
    </recommendedName>
</protein>
<dbReference type="OMA" id="FWARARR"/>
<dbReference type="InterPro" id="IPR000490">
    <property type="entry name" value="Glyco_hydro_17"/>
</dbReference>
<dbReference type="Gene3D" id="3.20.20.80">
    <property type="entry name" value="Glycosidases"/>
    <property type="match status" value="1"/>
</dbReference>
<keyword evidence="7" id="KW-1133">Transmembrane helix</keyword>
<evidence type="ECO:0000256" key="3">
    <source>
        <dbReference type="ARBA" id="ARBA00012780"/>
    </source>
</evidence>
<feature type="chain" id="PRO_5002258165" description="glucan endo-1,3-beta-D-glucosidase" evidence="8">
    <location>
        <begin position="22"/>
        <end position="257"/>
    </location>
</feature>
<sequence>MATRILFFFFFKVLLLFLALSDSFSATSNGQGVGINYGQIANNLPSPARVAVLLRSLNITRVKLYDADPNVLSSFLNSQVDFMIGLGNEFLQNMSTDPTKAQSWIQQRLQPHITKTRITSIVVGNEIFKTNDRVLISSLLPAMKAVYSALTNLGLEKQVTVTSAHSLDMLHVYPCNNYSSFHLSLTAAILFCNGWSLMFFIPLIIAINSSPTTLPTLRRLNVIIIMKANVLKPLLGNVLGASRTVGLGLAPKEKIGD</sequence>
<evidence type="ECO:0000256" key="8">
    <source>
        <dbReference type="SAM" id="SignalP"/>
    </source>
</evidence>
<dbReference type="GO" id="GO:0042973">
    <property type="term" value="F:glucan endo-1,3-beta-D-glucosidase activity"/>
    <property type="evidence" value="ECO:0007669"/>
    <property type="project" value="UniProtKB-EC"/>
</dbReference>
<dbReference type="InterPro" id="IPR017853">
    <property type="entry name" value="GH"/>
</dbReference>
<accession>A0A0D3BUE7</accession>
<evidence type="ECO:0000256" key="7">
    <source>
        <dbReference type="SAM" id="Phobius"/>
    </source>
</evidence>
<evidence type="ECO:0000256" key="4">
    <source>
        <dbReference type="ARBA" id="ARBA00022801"/>
    </source>
</evidence>